<sequence>MKKLIIGLFVFGLTIPLFSQVINDGMLDEVVVKATNYKYLNETGTRDAAVSVNLLQKEVANYDLQEADFYQDDYDFYTVNFFIPDGKVVAAYDKDGHILRTIEKYNNVSLPVDVRNAVVKRFPGWGIHEDVYRITYNQDNGAKKSYKLTLVNGDKKMRVKLDENGAFL</sequence>
<dbReference type="Gene3D" id="3.10.450.360">
    <property type="match status" value="1"/>
</dbReference>
<name>A0ABW3Y049_9FLAO</name>
<organism evidence="1 2">
    <name type="scientific">Namhaeicola litoreus</name>
    <dbReference type="NCBI Taxonomy" id="1052145"/>
    <lineage>
        <taxon>Bacteria</taxon>
        <taxon>Pseudomonadati</taxon>
        <taxon>Bacteroidota</taxon>
        <taxon>Flavobacteriia</taxon>
        <taxon>Flavobacteriales</taxon>
        <taxon>Flavobacteriaceae</taxon>
        <taxon>Namhaeicola</taxon>
    </lineage>
</organism>
<reference evidence="2" key="1">
    <citation type="journal article" date="2019" name="Int. J. Syst. Evol. Microbiol.">
        <title>The Global Catalogue of Microorganisms (GCM) 10K type strain sequencing project: providing services to taxonomists for standard genome sequencing and annotation.</title>
        <authorList>
            <consortium name="The Broad Institute Genomics Platform"/>
            <consortium name="The Broad Institute Genome Sequencing Center for Infectious Disease"/>
            <person name="Wu L."/>
            <person name="Ma J."/>
        </authorList>
    </citation>
    <scope>NUCLEOTIDE SEQUENCE [LARGE SCALE GENOMIC DNA]</scope>
    <source>
        <strain evidence="2">CCUG 61485</strain>
    </source>
</reference>
<proteinExistence type="predicted"/>
<evidence type="ECO:0000313" key="1">
    <source>
        <dbReference type="EMBL" id="MFD1314838.1"/>
    </source>
</evidence>
<dbReference type="Proteomes" id="UP001597201">
    <property type="component" value="Unassembled WGS sequence"/>
</dbReference>
<dbReference type="GO" id="GO:0016779">
    <property type="term" value="F:nucleotidyltransferase activity"/>
    <property type="evidence" value="ECO:0007669"/>
    <property type="project" value="UniProtKB-KW"/>
</dbReference>
<dbReference type="RefSeq" id="WP_377176764.1">
    <property type="nucleotide sequence ID" value="NZ_JBHTMY010000002.1"/>
</dbReference>
<comment type="caution">
    <text evidence="1">The sequence shown here is derived from an EMBL/GenBank/DDBJ whole genome shotgun (WGS) entry which is preliminary data.</text>
</comment>
<keyword evidence="1" id="KW-0548">Nucleotidyltransferase</keyword>
<keyword evidence="1" id="KW-0808">Transferase</keyword>
<accession>A0ABW3Y049</accession>
<dbReference type="SUPFAM" id="SSF160574">
    <property type="entry name" value="BT0923-like"/>
    <property type="match status" value="1"/>
</dbReference>
<evidence type="ECO:0000313" key="2">
    <source>
        <dbReference type="Proteomes" id="UP001597201"/>
    </source>
</evidence>
<gene>
    <name evidence="1" type="ORF">ACFQ39_04365</name>
</gene>
<dbReference type="EMBL" id="JBHTMY010000002">
    <property type="protein sequence ID" value="MFD1314838.1"/>
    <property type="molecule type" value="Genomic_DNA"/>
</dbReference>
<keyword evidence="2" id="KW-1185">Reference proteome</keyword>
<protein>
    <submittedName>
        <fullName evidence="1">Nicotinate-nucleotide adenylyltransferase</fullName>
    </submittedName>
</protein>